<dbReference type="PIRSF" id="PIRSF000166">
    <property type="entry name" value="Coproporphyri_ox"/>
    <property type="match status" value="1"/>
</dbReference>
<evidence type="ECO:0000313" key="9">
    <source>
        <dbReference type="EMBL" id="SDF08132.1"/>
    </source>
</evidence>
<evidence type="ECO:0000313" key="10">
    <source>
        <dbReference type="Proteomes" id="UP000198922"/>
    </source>
</evidence>
<comment type="similarity">
    <text evidence="2">Belongs to the aerobic coproporphyrinogen-III oxidase family.</text>
</comment>
<evidence type="ECO:0000256" key="5">
    <source>
        <dbReference type="ARBA" id="ARBA00023002"/>
    </source>
</evidence>
<comment type="subunit">
    <text evidence="3">Homodimer.</text>
</comment>
<keyword evidence="6" id="KW-0350">Heme biosynthesis</keyword>
<feature type="region of interest" description="Disordered" evidence="8">
    <location>
        <begin position="35"/>
        <end position="65"/>
    </location>
</feature>
<dbReference type="PANTHER" id="PTHR10755">
    <property type="entry name" value="COPROPORPHYRINOGEN III OXIDASE, MITOCHONDRIAL"/>
    <property type="match status" value="1"/>
</dbReference>
<proteinExistence type="inferred from homology"/>
<dbReference type="AlphaFoldDB" id="A0A1G7I611"/>
<dbReference type="OrthoDB" id="9777553at2"/>
<name>A0A1G7I611_9RHOB</name>
<dbReference type="PRINTS" id="PR00073">
    <property type="entry name" value="COPRGNOXDASE"/>
</dbReference>
<keyword evidence="10" id="KW-1185">Reference proteome</keyword>
<dbReference type="Pfam" id="PF01218">
    <property type="entry name" value="Coprogen_oxidas"/>
    <property type="match status" value="1"/>
</dbReference>
<protein>
    <recommendedName>
        <fullName evidence="4">coproporphyrinogen oxidase</fullName>
        <ecNumber evidence="4">1.3.3.3</ecNumber>
    </recommendedName>
</protein>
<dbReference type="GO" id="GO:0005737">
    <property type="term" value="C:cytoplasm"/>
    <property type="evidence" value="ECO:0007669"/>
    <property type="project" value="TreeGrafter"/>
</dbReference>
<reference evidence="10" key="1">
    <citation type="submission" date="2016-10" db="EMBL/GenBank/DDBJ databases">
        <authorList>
            <person name="Varghese N."/>
            <person name="Submissions S."/>
        </authorList>
    </citation>
    <scope>NUCLEOTIDE SEQUENCE [LARGE SCALE GENOMIC DNA]</scope>
    <source>
        <strain evidence="10">DSM 21424</strain>
    </source>
</reference>
<dbReference type="EC" id="1.3.3.3" evidence="4"/>
<dbReference type="Gene3D" id="3.40.1500.10">
    <property type="entry name" value="Coproporphyrinogen III oxidase, aerobic"/>
    <property type="match status" value="1"/>
</dbReference>
<keyword evidence="7" id="KW-0627">Porphyrin biosynthesis</keyword>
<dbReference type="EMBL" id="FNAT01000007">
    <property type="protein sequence ID" value="SDF08132.1"/>
    <property type="molecule type" value="Genomic_DNA"/>
</dbReference>
<evidence type="ECO:0000256" key="1">
    <source>
        <dbReference type="ARBA" id="ARBA00005168"/>
    </source>
</evidence>
<evidence type="ECO:0000256" key="6">
    <source>
        <dbReference type="ARBA" id="ARBA00023133"/>
    </source>
</evidence>
<dbReference type="InterPro" id="IPR001260">
    <property type="entry name" value="Coprogen_oxidase_aer"/>
</dbReference>
<comment type="pathway">
    <text evidence="1">Porphyrin-containing compound metabolism; protoporphyrin-IX biosynthesis; protoporphyrinogen-IX from coproporphyrinogen-III (O2 route): step 1/1.</text>
</comment>
<dbReference type="NCBIfam" id="NF003727">
    <property type="entry name" value="PRK05330.1"/>
    <property type="match status" value="1"/>
</dbReference>
<evidence type="ECO:0000256" key="2">
    <source>
        <dbReference type="ARBA" id="ARBA00010644"/>
    </source>
</evidence>
<accession>A0A1G7I611</accession>
<dbReference type="GO" id="GO:0004109">
    <property type="term" value="F:coproporphyrinogen oxidase activity"/>
    <property type="evidence" value="ECO:0007669"/>
    <property type="project" value="UniProtKB-EC"/>
</dbReference>
<dbReference type="InterPro" id="IPR036406">
    <property type="entry name" value="Coprogen_oxidase_aer_sf"/>
</dbReference>
<dbReference type="Proteomes" id="UP000198922">
    <property type="component" value="Unassembled WGS sequence"/>
</dbReference>
<dbReference type="STRING" id="521013.SAMN04488567_3341"/>
<gene>
    <name evidence="9" type="ORF">SAMN04488567_3341</name>
</gene>
<sequence>MTATAMQDEKQQAAAWFRTLRDEIVAAFEGLEDAQSDGPLSDRAAGRFEVTPTTRTGDEGEDAGGGLMSVMRGGRVFEKVGVNVSTVYGTLGAKAQAAMAARGVPGIEADPRFWASGISLVAHMQNPHVPAVHMNTRMFWTPNAWWFGGGADLNPCIEYAEDTAQFHAVLKAHLDPHGEGHYPRLKDWADEYFFIPHRNRARGVGGIFMDDLCTGDWAADFALTQDIGRAFLPAWLPLAEKRRATPWGEADREAQLLHRGLYAEYNLVYDRGTKFGLATGHDPDAVLMSLPPLAKWA</sequence>
<evidence type="ECO:0000256" key="8">
    <source>
        <dbReference type="SAM" id="MobiDB-lite"/>
    </source>
</evidence>
<dbReference type="SUPFAM" id="SSF102886">
    <property type="entry name" value="Coproporphyrinogen III oxidase"/>
    <property type="match status" value="1"/>
</dbReference>
<evidence type="ECO:0000256" key="4">
    <source>
        <dbReference type="ARBA" id="ARBA00012869"/>
    </source>
</evidence>
<dbReference type="PANTHER" id="PTHR10755:SF0">
    <property type="entry name" value="OXYGEN-DEPENDENT COPROPORPHYRINOGEN-III OXIDASE, MITOCHONDRIAL"/>
    <property type="match status" value="1"/>
</dbReference>
<dbReference type="GO" id="GO:0006782">
    <property type="term" value="P:protoporphyrinogen IX biosynthetic process"/>
    <property type="evidence" value="ECO:0007669"/>
    <property type="project" value="TreeGrafter"/>
</dbReference>
<dbReference type="RefSeq" id="WP_090113860.1">
    <property type="nucleotide sequence ID" value="NZ_FNAT01000007.1"/>
</dbReference>
<keyword evidence="5" id="KW-0560">Oxidoreductase</keyword>
<organism evidence="9 10">
    <name type="scientific">Limimaricola pyoseonensis</name>
    <dbReference type="NCBI Taxonomy" id="521013"/>
    <lineage>
        <taxon>Bacteria</taxon>
        <taxon>Pseudomonadati</taxon>
        <taxon>Pseudomonadota</taxon>
        <taxon>Alphaproteobacteria</taxon>
        <taxon>Rhodobacterales</taxon>
        <taxon>Paracoccaceae</taxon>
        <taxon>Limimaricola</taxon>
    </lineage>
</organism>
<evidence type="ECO:0000256" key="7">
    <source>
        <dbReference type="ARBA" id="ARBA00023244"/>
    </source>
</evidence>
<evidence type="ECO:0000256" key="3">
    <source>
        <dbReference type="ARBA" id="ARBA00011738"/>
    </source>
</evidence>